<feature type="region of interest" description="Disordered" evidence="1">
    <location>
        <begin position="163"/>
        <end position="229"/>
    </location>
</feature>
<sequence>MDCIVISCGNEHHLIAKPTTFEGFTAQVSRFFRFAPNSKVQFHMKYSQQSGATVEVAIDPSAYHFIKNGEQIFCLSDHHECHATDIEQPAPRPSDQQDMNVNTAPDLSACDDVEILPDPIPAFSRNPDYYNDAFPDPIPAPPPKPEYDDGVVFQNGVKAWPYSIQNSDGSQPFRTPRSNPPGGLNWGAGDVQGPKGPSNDVPRSPDAASFTPTPVDRNDGGYRQFDNGNWVRQQNGNWYDEWGRWVAGPDAWVTLPKSDEAQQQHWAFSPSPDRGYNPEEQPNSHDANTWNRLPADDSRDSPAWRAAPARTSRCSSHQSEEGRVKYCTSCGSYHGVTNRGTKVEVEVDLDRDNYGDCHHRTEW</sequence>
<organism evidence="2 3">
    <name type="scientific">Bombardia bombarda</name>
    <dbReference type="NCBI Taxonomy" id="252184"/>
    <lineage>
        <taxon>Eukaryota</taxon>
        <taxon>Fungi</taxon>
        <taxon>Dikarya</taxon>
        <taxon>Ascomycota</taxon>
        <taxon>Pezizomycotina</taxon>
        <taxon>Sordariomycetes</taxon>
        <taxon>Sordariomycetidae</taxon>
        <taxon>Sordariales</taxon>
        <taxon>Lasiosphaeriaceae</taxon>
        <taxon>Bombardia</taxon>
    </lineage>
</organism>
<dbReference type="EMBL" id="JAULSR010000003">
    <property type="protein sequence ID" value="KAK0625214.1"/>
    <property type="molecule type" value="Genomic_DNA"/>
</dbReference>
<keyword evidence="3" id="KW-1185">Reference proteome</keyword>
<evidence type="ECO:0000256" key="1">
    <source>
        <dbReference type="SAM" id="MobiDB-lite"/>
    </source>
</evidence>
<evidence type="ECO:0000313" key="2">
    <source>
        <dbReference type="EMBL" id="KAK0625214.1"/>
    </source>
</evidence>
<protein>
    <submittedName>
        <fullName evidence="2">Uncharacterized protein</fullName>
    </submittedName>
</protein>
<gene>
    <name evidence="2" type="ORF">B0T17DRAFT_265779</name>
</gene>
<evidence type="ECO:0000313" key="3">
    <source>
        <dbReference type="Proteomes" id="UP001174934"/>
    </source>
</evidence>
<accession>A0AA39X0W3</accession>
<dbReference type="Proteomes" id="UP001174934">
    <property type="component" value="Unassembled WGS sequence"/>
</dbReference>
<proteinExistence type="predicted"/>
<reference evidence="2" key="1">
    <citation type="submission" date="2023-06" db="EMBL/GenBank/DDBJ databases">
        <title>Genome-scale phylogeny and comparative genomics of the fungal order Sordariales.</title>
        <authorList>
            <consortium name="Lawrence Berkeley National Laboratory"/>
            <person name="Hensen N."/>
            <person name="Bonometti L."/>
            <person name="Westerberg I."/>
            <person name="Brannstrom I.O."/>
            <person name="Guillou S."/>
            <person name="Cros-Aarteil S."/>
            <person name="Calhoun S."/>
            <person name="Haridas S."/>
            <person name="Kuo A."/>
            <person name="Mondo S."/>
            <person name="Pangilinan J."/>
            <person name="Riley R."/>
            <person name="LaButti K."/>
            <person name="Andreopoulos B."/>
            <person name="Lipzen A."/>
            <person name="Chen C."/>
            <person name="Yanf M."/>
            <person name="Daum C."/>
            <person name="Ng V."/>
            <person name="Clum A."/>
            <person name="Steindorff A."/>
            <person name="Ohm R."/>
            <person name="Martin F."/>
            <person name="Silar P."/>
            <person name="Natvig D."/>
            <person name="Lalanne C."/>
            <person name="Gautier V."/>
            <person name="Ament-velasquez S.L."/>
            <person name="Kruys A."/>
            <person name="Hutchinson M.I."/>
            <person name="Powell A.J."/>
            <person name="Barry K."/>
            <person name="Miller A.N."/>
            <person name="Grigoriev I.V."/>
            <person name="Debuchy R."/>
            <person name="Gladieux P."/>
            <person name="Thoren M.H."/>
            <person name="Johannesson H."/>
        </authorList>
    </citation>
    <scope>NUCLEOTIDE SEQUENCE</scope>
    <source>
        <strain evidence="2">SMH3391-2</strain>
    </source>
</reference>
<feature type="compositionally biased region" description="Polar residues" evidence="1">
    <location>
        <begin position="163"/>
        <end position="177"/>
    </location>
</feature>
<dbReference type="AlphaFoldDB" id="A0AA39X0W3"/>
<name>A0AA39X0W3_9PEZI</name>
<feature type="compositionally biased region" description="Polar residues" evidence="1">
    <location>
        <begin position="280"/>
        <end position="291"/>
    </location>
</feature>
<feature type="region of interest" description="Disordered" evidence="1">
    <location>
        <begin position="259"/>
        <end position="318"/>
    </location>
</feature>
<comment type="caution">
    <text evidence="2">The sequence shown here is derived from an EMBL/GenBank/DDBJ whole genome shotgun (WGS) entry which is preliminary data.</text>
</comment>